<keyword evidence="3" id="KW-0238">DNA-binding</keyword>
<dbReference type="InterPro" id="IPR036576">
    <property type="entry name" value="WRKY_dom_sf"/>
</dbReference>
<keyword evidence="9" id="KW-1185">Reference proteome</keyword>
<dbReference type="Proteomes" id="UP000807159">
    <property type="component" value="Chromosome 6"/>
</dbReference>
<feature type="compositionally biased region" description="Basic and acidic residues" evidence="6">
    <location>
        <begin position="134"/>
        <end position="144"/>
    </location>
</feature>
<dbReference type="Pfam" id="PF03106">
    <property type="entry name" value="WRKY"/>
    <property type="match status" value="1"/>
</dbReference>
<dbReference type="SUPFAM" id="SSF118290">
    <property type="entry name" value="WRKY DNA-binding domain"/>
    <property type="match status" value="1"/>
</dbReference>
<dbReference type="InterPro" id="IPR003657">
    <property type="entry name" value="WRKY_dom"/>
</dbReference>
<dbReference type="GO" id="GO:0043565">
    <property type="term" value="F:sequence-specific DNA binding"/>
    <property type="evidence" value="ECO:0007669"/>
    <property type="project" value="InterPro"/>
</dbReference>
<evidence type="ECO:0000256" key="2">
    <source>
        <dbReference type="ARBA" id="ARBA00023015"/>
    </source>
</evidence>
<gene>
    <name evidence="8" type="ORF">H0E87_011670</name>
</gene>
<evidence type="ECO:0000313" key="8">
    <source>
        <dbReference type="EMBL" id="KAH8504106.1"/>
    </source>
</evidence>
<dbReference type="PANTHER" id="PTHR31429">
    <property type="entry name" value="WRKY TRANSCRIPTION FACTOR 36-RELATED"/>
    <property type="match status" value="1"/>
</dbReference>
<proteinExistence type="predicted"/>
<name>A0A8T2YGE4_POPDE</name>
<evidence type="ECO:0000256" key="4">
    <source>
        <dbReference type="ARBA" id="ARBA00023163"/>
    </source>
</evidence>
<dbReference type="GO" id="GO:0005634">
    <property type="term" value="C:nucleus"/>
    <property type="evidence" value="ECO:0007669"/>
    <property type="project" value="UniProtKB-SubCell"/>
</dbReference>
<dbReference type="Gene3D" id="2.20.25.80">
    <property type="entry name" value="WRKY domain"/>
    <property type="match status" value="1"/>
</dbReference>
<comment type="subcellular location">
    <subcellularLocation>
        <location evidence="1">Nucleus</location>
    </subcellularLocation>
</comment>
<evidence type="ECO:0000256" key="5">
    <source>
        <dbReference type="ARBA" id="ARBA00023242"/>
    </source>
</evidence>
<dbReference type="SMART" id="SM00774">
    <property type="entry name" value="WRKY"/>
    <property type="match status" value="1"/>
</dbReference>
<dbReference type="InterPro" id="IPR044810">
    <property type="entry name" value="WRKY_plant"/>
</dbReference>
<sequence length="214" mass="24178">MDSSWVNTSLDLNINPFKHVNETQAQESKEFEGYSTRVEQKVQVKKEAGVSALVEELNRVNIENQKLTEVLGVVCEKYLTLQKHLADLTSKNSEKELMTTPVISMKRKAESEDYSNVINAINGGNTESSSSDEDSSKRPQENLKTKISRAYFPTNASDTSLVVRDGYQWRKYGQKVTRDNPSPRAYFKCSFAPSCPVKKKVIKITPVLMIIAYD</sequence>
<organism evidence="8 9">
    <name type="scientific">Populus deltoides</name>
    <name type="common">Eastern poplar</name>
    <name type="synonym">Eastern cottonwood</name>
    <dbReference type="NCBI Taxonomy" id="3696"/>
    <lineage>
        <taxon>Eukaryota</taxon>
        <taxon>Viridiplantae</taxon>
        <taxon>Streptophyta</taxon>
        <taxon>Embryophyta</taxon>
        <taxon>Tracheophyta</taxon>
        <taxon>Spermatophyta</taxon>
        <taxon>Magnoliopsida</taxon>
        <taxon>eudicotyledons</taxon>
        <taxon>Gunneridae</taxon>
        <taxon>Pentapetalae</taxon>
        <taxon>rosids</taxon>
        <taxon>fabids</taxon>
        <taxon>Malpighiales</taxon>
        <taxon>Salicaceae</taxon>
        <taxon>Saliceae</taxon>
        <taxon>Populus</taxon>
    </lineage>
</organism>
<evidence type="ECO:0000259" key="7">
    <source>
        <dbReference type="PROSITE" id="PS50811"/>
    </source>
</evidence>
<reference evidence="8" key="1">
    <citation type="journal article" date="2021" name="J. Hered.">
        <title>Genome Assembly of Salicaceae Populus deltoides (Eastern Cottonwood) I-69 Based on Nanopore Sequencing and Hi-C Technologies.</title>
        <authorList>
            <person name="Bai S."/>
            <person name="Wu H."/>
            <person name="Zhang J."/>
            <person name="Pan Z."/>
            <person name="Zhao W."/>
            <person name="Li Z."/>
            <person name="Tong C."/>
        </authorList>
    </citation>
    <scope>NUCLEOTIDE SEQUENCE</scope>
    <source>
        <tissue evidence="8">Leaf</tissue>
    </source>
</reference>
<dbReference type="PANTHER" id="PTHR31429:SF76">
    <property type="entry name" value="WRKY FAMILY TRANSCRIPTION FACTOR-RELATED"/>
    <property type="match status" value="1"/>
</dbReference>
<evidence type="ECO:0000256" key="3">
    <source>
        <dbReference type="ARBA" id="ARBA00023125"/>
    </source>
</evidence>
<comment type="caution">
    <text evidence="8">The sequence shown here is derived from an EMBL/GenBank/DDBJ whole genome shotgun (WGS) entry which is preliminary data.</text>
</comment>
<feature type="domain" description="WRKY" evidence="7">
    <location>
        <begin position="158"/>
        <end position="201"/>
    </location>
</feature>
<evidence type="ECO:0000256" key="6">
    <source>
        <dbReference type="SAM" id="MobiDB-lite"/>
    </source>
</evidence>
<evidence type="ECO:0000313" key="9">
    <source>
        <dbReference type="Proteomes" id="UP000807159"/>
    </source>
</evidence>
<dbReference type="PROSITE" id="PS50811">
    <property type="entry name" value="WRKY"/>
    <property type="match status" value="1"/>
</dbReference>
<feature type="region of interest" description="Disordered" evidence="6">
    <location>
        <begin position="119"/>
        <end position="147"/>
    </location>
</feature>
<keyword evidence="5" id="KW-0539">Nucleus</keyword>
<evidence type="ECO:0000256" key="1">
    <source>
        <dbReference type="ARBA" id="ARBA00004123"/>
    </source>
</evidence>
<dbReference type="GO" id="GO:0003700">
    <property type="term" value="F:DNA-binding transcription factor activity"/>
    <property type="evidence" value="ECO:0007669"/>
    <property type="project" value="InterPro"/>
</dbReference>
<accession>A0A8T2YGE4</accession>
<keyword evidence="4" id="KW-0804">Transcription</keyword>
<keyword evidence="2" id="KW-0805">Transcription regulation</keyword>
<protein>
    <recommendedName>
        <fullName evidence="7">WRKY domain-containing protein</fullName>
    </recommendedName>
</protein>
<dbReference type="EMBL" id="JACEGQ020000006">
    <property type="protein sequence ID" value="KAH8504106.1"/>
    <property type="molecule type" value="Genomic_DNA"/>
</dbReference>
<dbReference type="AlphaFoldDB" id="A0A8T2YGE4"/>